<accession>A0ABR7ZAH7</accession>
<gene>
    <name evidence="3" type="ORF">HAQ05_27300</name>
</gene>
<dbReference type="Proteomes" id="UP000805841">
    <property type="component" value="Unassembled WGS sequence"/>
</dbReference>
<dbReference type="PROSITE" id="PS51257">
    <property type="entry name" value="PROKAR_LIPOPROTEIN"/>
    <property type="match status" value="1"/>
</dbReference>
<dbReference type="PIRSF" id="PIRSF012335">
    <property type="entry name" value="UCP012335"/>
    <property type="match status" value="1"/>
</dbReference>
<dbReference type="InterPro" id="IPR022548">
    <property type="entry name" value="DUF2846"/>
</dbReference>
<feature type="domain" description="DUF2846" evidence="2">
    <location>
        <begin position="38"/>
        <end position="115"/>
    </location>
</feature>
<dbReference type="EMBL" id="JAAOCA010000069">
    <property type="protein sequence ID" value="MBD1602388.1"/>
    <property type="molecule type" value="Genomic_DNA"/>
</dbReference>
<sequence length="145" mass="15632">MRALAATTLLCLSLIGCASVPMADKQADAEAKKFATAQDMSRIYIYRNEYFGAAIKMPVVLDGNILGKTVAHSYLYTEVVPGPHVIAADGENTEMLKLTTKAGENVFIHQQVQMGFVSGRSGMKVVDAAEGKAGVLECEMIEPQY</sequence>
<evidence type="ECO:0000313" key="4">
    <source>
        <dbReference type="Proteomes" id="UP000805841"/>
    </source>
</evidence>
<protein>
    <submittedName>
        <fullName evidence="3">DUF2846 domain-containing protein</fullName>
    </submittedName>
</protein>
<organism evidence="3 4">
    <name type="scientific">Pseudomonas typographi</name>
    <dbReference type="NCBI Taxonomy" id="2715964"/>
    <lineage>
        <taxon>Bacteria</taxon>
        <taxon>Pseudomonadati</taxon>
        <taxon>Pseudomonadota</taxon>
        <taxon>Gammaproteobacteria</taxon>
        <taxon>Pseudomonadales</taxon>
        <taxon>Pseudomonadaceae</taxon>
        <taxon>Pseudomonas</taxon>
    </lineage>
</organism>
<feature type="chain" id="PRO_5045046688" evidence="1">
    <location>
        <begin position="19"/>
        <end position="145"/>
    </location>
</feature>
<evidence type="ECO:0000259" key="2">
    <source>
        <dbReference type="Pfam" id="PF11008"/>
    </source>
</evidence>
<feature type="signal peptide" evidence="1">
    <location>
        <begin position="1"/>
        <end position="18"/>
    </location>
</feature>
<keyword evidence="4" id="KW-1185">Reference proteome</keyword>
<keyword evidence="1" id="KW-0732">Signal</keyword>
<name>A0ABR7ZAH7_9PSED</name>
<comment type="caution">
    <text evidence="3">The sequence shown here is derived from an EMBL/GenBank/DDBJ whole genome shotgun (WGS) entry which is preliminary data.</text>
</comment>
<dbReference type="InterPro" id="IPR016596">
    <property type="entry name" value="UCP012335"/>
</dbReference>
<evidence type="ECO:0000256" key="1">
    <source>
        <dbReference type="SAM" id="SignalP"/>
    </source>
</evidence>
<dbReference type="Pfam" id="PF11008">
    <property type="entry name" value="DUF2846"/>
    <property type="match status" value="1"/>
</dbReference>
<reference evidence="3 4" key="1">
    <citation type="journal article" date="2020" name="Insects">
        <title>Bacteria Belonging to Pseudomonas typographi sp. nov. from the Bark Beetle Ips typographus Have Genomic Potential to Aid in the Host Ecology.</title>
        <authorList>
            <person name="Peral-Aranega E."/>
            <person name="Saati-Santamaria Z."/>
            <person name="Kolarik M."/>
            <person name="Rivas R."/>
            <person name="Garcia-Fraile P."/>
        </authorList>
    </citation>
    <scope>NUCLEOTIDE SEQUENCE [LARGE SCALE GENOMIC DNA]</scope>
    <source>
        <strain evidence="3 4">CA3A</strain>
    </source>
</reference>
<proteinExistence type="predicted"/>
<dbReference type="RefSeq" id="WP_190427318.1">
    <property type="nucleotide sequence ID" value="NZ_JAAOCA010000069.1"/>
</dbReference>
<evidence type="ECO:0000313" key="3">
    <source>
        <dbReference type="EMBL" id="MBD1602388.1"/>
    </source>
</evidence>